<comment type="caution">
    <text evidence="1">The sequence shown here is derived from an EMBL/GenBank/DDBJ whole genome shotgun (WGS) entry which is preliminary data.</text>
</comment>
<reference evidence="1 2" key="2">
    <citation type="submission" date="2020-07" db="EMBL/GenBank/DDBJ databases">
        <title>Genome assembly of wild tea tree DASZ reveals pedigree and selection history of tea varieties.</title>
        <authorList>
            <person name="Zhang W."/>
        </authorList>
    </citation>
    <scope>NUCLEOTIDE SEQUENCE [LARGE SCALE GENOMIC DNA]</scope>
    <source>
        <strain evidence="2">cv. G240</strain>
        <tissue evidence="1">Leaf</tissue>
    </source>
</reference>
<name>A0A7J7GJY5_CAMSI</name>
<proteinExistence type="predicted"/>
<dbReference type="Proteomes" id="UP000593564">
    <property type="component" value="Unassembled WGS sequence"/>
</dbReference>
<keyword evidence="2" id="KW-1185">Reference proteome</keyword>
<dbReference type="EMBL" id="JACBKZ010000011">
    <property type="protein sequence ID" value="KAF5939736.1"/>
    <property type="molecule type" value="Genomic_DNA"/>
</dbReference>
<sequence>MKSAEMISWEDENFHTGETHLLEPTQIKIFDQLRNSEVNASTASKRSAETIVNEIALFRELLSEINCKIRKLMLARLLTAHDAVMSYDKTPETCKMAHYEEVKN</sequence>
<organism evidence="1 2">
    <name type="scientific">Camellia sinensis</name>
    <name type="common">Tea plant</name>
    <name type="synonym">Thea sinensis</name>
    <dbReference type="NCBI Taxonomy" id="4442"/>
    <lineage>
        <taxon>Eukaryota</taxon>
        <taxon>Viridiplantae</taxon>
        <taxon>Streptophyta</taxon>
        <taxon>Embryophyta</taxon>
        <taxon>Tracheophyta</taxon>
        <taxon>Spermatophyta</taxon>
        <taxon>Magnoliopsida</taxon>
        <taxon>eudicotyledons</taxon>
        <taxon>Gunneridae</taxon>
        <taxon>Pentapetalae</taxon>
        <taxon>asterids</taxon>
        <taxon>Ericales</taxon>
        <taxon>Theaceae</taxon>
        <taxon>Camellia</taxon>
    </lineage>
</organism>
<reference evidence="2" key="1">
    <citation type="journal article" date="2020" name="Nat. Commun.">
        <title>Genome assembly of wild tea tree DASZ reveals pedigree and selection history of tea varieties.</title>
        <authorList>
            <person name="Zhang W."/>
            <person name="Zhang Y."/>
            <person name="Qiu H."/>
            <person name="Guo Y."/>
            <person name="Wan H."/>
            <person name="Zhang X."/>
            <person name="Scossa F."/>
            <person name="Alseekh S."/>
            <person name="Zhang Q."/>
            <person name="Wang P."/>
            <person name="Xu L."/>
            <person name="Schmidt M.H."/>
            <person name="Jia X."/>
            <person name="Li D."/>
            <person name="Zhu A."/>
            <person name="Guo F."/>
            <person name="Chen W."/>
            <person name="Ni D."/>
            <person name="Usadel B."/>
            <person name="Fernie A.R."/>
            <person name="Wen W."/>
        </authorList>
    </citation>
    <scope>NUCLEOTIDE SEQUENCE [LARGE SCALE GENOMIC DNA]</scope>
    <source>
        <strain evidence="2">cv. G240</strain>
    </source>
</reference>
<evidence type="ECO:0000313" key="1">
    <source>
        <dbReference type="EMBL" id="KAF5939736.1"/>
    </source>
</evidence>
<dbReference type="AlphaFoldDB" id="A0A7J7GJY5"/>
<gene>
    <name evidence="1" type="ORF">HYC85_023995</name>
</gene>
<evidence type="ECO:0000313" key="2">
    <source>
        <dbReference type="Proteomes" id="UP000593564"/>
    </source>
</evidence>
<protein>
    <submittedName>
        <fullName evidence="1">Uncharacterized protein</fullName>
    </submittedName>
</protein>
<accession>A0A7J7GJY5</accession>